<keyword evidence="5" id="KW-0804">Transcription</keyword>
<dbReference type="Gene3D" id="3.30.450.20">
    <property type="entry name" value="PAS domain"/>
    <property type="match status" value="2"/>
</dbReference>
<dbReference type="Gene3D" id="4.10.280.10">
    <property type="entry name" value="Helix-loop-helix DNA-binding domain"/>
    <property type="match status" value="1"/>
</dbReference>
<organism evidence="10 11">
    <name type="scientific">Patiria miniata</name>
    <name type="common">Bat star</name>
    <name type="synonym">Asterina miniata</name>
    <dbReference type="NCBI Taxonomy" id="46514"/>
    <lineage>
        <taxon>Eukaryota</taxon>
        <taxon>Metazoa</taxon>
        <taxon>Echinodermata</taxon>
        <taxon>Eleutherozoa</taxon>
        <taxon>Asterozoa</taxon>
        <taxon>Asteroidea</taxon>
        <taxon>Valvatacea</taxon>
        <taxon>Valvatida</taxon>
        <taxon>Asterinidae</taxon>
        <taxon>Patiria</taxon>
    </lineage>
</organism>
<evidence type="ECO:0000256" key="1">
    <source>
        <dbReference type="ARBA" id="ARBA00004123"/>
    </source>
</evidence>
<keyword evidence="4" id="KW-0238">DNA-binding</keyword>
<dbReference type="EnsemblMetazoa" id="XM_038217175.1">
    <property type="protein sequence ID" value="XP_038073103.1"/>
    <property type="gene ID" value="LOC119741429"/>
</dbReference>
<dbReference type="SUPFAM" id="SSF47459">
    <property type="entry name" value="HLH, helix-loop-helix DNA-binding domain"/>
    <property type="match status" value="1"/>
</dbReference>
<dbReference type="OrthoDB" id="6021714at2759"/>
<dbReference type="GO" id="GO:0000977">
    <property type="term" value="F:RNA polymerase II transcription regulatory region sequence-specific DNA binding"/>
    <property type="evidence" value="ECO:0007669"/>
    <property type="project" value="TreeGrafter"/>
</dbReference>
<dbReference type="Proteomes" id="UP000887568">
    <property type="component" value="Unplaced"/>
</dbReference>
<dbReference type="GO" id="GO:0046983">
    <property type="term" value="F:protein dimerization activity"/>
    <property type="evidence" value="ECO:0007669"/>
    <property type="project" value="InterPro"/>
</dbReference>
<evidence type="ECO:0000256" key="4">
    <source>
        <dbReference type="ARBA" id="ARBA00023125"/>
    </source>
</evidence>
<feature type="region of interest" description="Disordered" evidence="7">
    <location>
        <begin position="438"/>
        <end position="730"/>
    </location>
</feature>
<proteinExistence type="predicted"/>
<dbReference type="InterPro" id="IPR036638">
    <property type="entry name" value="HLH_DNA-bd_sf"/>
</dbReference>
<evidence type="ECO:0000313" key="10">
    <source>
        <dbReference type="EnsemblMetazoa" id="XP_038073103.1"/>
    </source>
</evidence>
<dbReference type="Pfam" id="PF08447">
    <property type="entry name" value="PAS_3"/>
    <property type="match status" value="1"/>
</dbReference>
<dbReference type="InterPro" id="IPR011598">
    <property type="entry name" value="bHLH_dom"/>
</dbReference>
<dbReference type="CDD" id="cd19732">
    <property type="entry name" value="bHLH-PAS_NPAS3_PASD6"/>
    <property type="match status" value="1"/>
</dbReference>
<dbReference type="PROSITE" id="PS50112">
    <property type="entry name" value="PAS"/>
    <property type="match status" value="2"/>
</dbReference>
<evidence type="ECO:0000256" key="6">
    <source>
        <dbReference type="ARBA" id="ARBA00023242"/>
    </source>
</evidence>
<feature type="compositionally biased region" description="Basic and acidic residues" evidence="7">
    <location>
        <begin position="448"/>
        <end position="461"/>
    </location>
</feature>
<dbReference type="SMART" id="SM00091">
    <property type="entry name" value="PAS"/>
    <property type="match status" value="2"/>
</dbReference>
<evidence type="ECO:0008006" key="12">
    <source>
        <dbReference type="Google" id="ProtNLM"/>
    </source>
</evidence>
<sequence>MAACCPSLSWQAPSMECFMYPEPYATNLDATMIIALRKEKSRDAARNRRGKENYEYYELAKMLPLPAAITSQLDKASIIRLTISYLKIRDFAMQGDPPWHHYPDGHSGGMSRSLSSVLQGRFSQQHSGMSAIAQEVFEHNLGGHILQAFDGFLFALSNDGRFLYISETVSIYLGLSQVELTGSSVFDYIHAGDRNELAEQLGMKLPPPRTMSQSSLGTGSSDGCQSSPMDSPTSPHSEPTGLNMTLSPDSSYHRSFVVRMKSTLTKRGVHIKSSGYKVIHVTGSMRPRMVLTQYSRHNPVIMGFTAVAQSLPPPTVSEIHLEPTMFVCKLDLDLTIVFCEAKIQEFIDLSAEDVTDKSLYSFLHAEDISQMRNCHSDLLNKGQMITHYYRWMCKAGGYIWVQSTATLAYARTSNDRSFMFINQVISNAEATDTIMDISQMSGLPPDTVKAETSDGDCHESDLANTSPDETKGKPPKSEKTTKNSKKAAQESTTSRGKSPSRTRKRKTHADHKDTKRHRQTSPAENLDKPAAGEEQCQEPKTVIVDGSSEVKGRQEVKSQQTQGHARKPKKVLEDQHLRQSQEDRVAVSPVKSADSDIGCQGCEPIESQPSPGYISPINHSVHSNGRDSDSFSNASAGSRANEGWDNPPNREAPRDPECSRSYQEVGVSSIRQVGTEDSLIIPKRSYCKGGSGGSPKPPDSMLTPPLSETCHSQFVLPPASSLSEPKTKHYSTDSIPAMLTSSNNNNPLLPASKSFHQPAVSPDVELVSHQPGPAILTKTHPTNPAADLDSPNSASTKPEHLYNTHPRVITAVSSAYTGMPYASYGQYPNFQQYANPVNLAPHHGYQSSPYTDHYKNFRSAHDMPMDLSYNNVGGYPNMSILHSNVTSGGTTHPYYHAAKMGYASAPEANLQVIHDRGCLEDTTKAPHTKV</sequence>
<feature type="domain" description="PAS" evidence="8">
    <location>
        <begin position="330"/>
        <end position="382"/>
    </location>
</feature>
<dbReference type="InterPro" id="IPR001610">
    <property type="entry name" value="PAC"/>
</dbReference>
<dbReference type="SUPFAM" id="SSF55785">
    <property type="entry name" value="PYP-like sensor domain (PAS domain)"/>
    <property type="match status" value="2"/>
</dbReference>
<dbReference type="FunFam" id="4.10.280.10:FF:000007">
    <property type="entry name" value="single-minded homolog 1 isoform X1"/>
    <property type="match status" value="1"/>
</dbReference>
<dbReference type="InterPro" id="IPR035965">
    <property type="entry name" value="PAS-like_dom_sf"/>
</dbReference>
<evidence type="ECO:0000256" key="2">
    <source>
        <dbReference type="ARBA" id="ARBA00022737"/>
    </source>
</evidence>
<dbReference type="FunFam" id="3.30.450.20:FF:000021">
    <property type="entry name" value="Neuronal PAS domain-containing protein 3"/>
    <property type="match status" value="1"/>
</dbReference>
<dbReference type="CDD" id="cd00130">
    <property type="entry name" value="PAS"/>
    <property type="match status" value="2"/>
</dbReference>
<dbReference type="GeneID" id="119741429"/>
<dbReference type="GO" id="GO:0000981">
    <property type="term" value="F:DNA-binding transcription factor activity, RNA polymerase II-specific"/>
    <property type="evidence" value="ECO:0007669"/>
    <property type="project" value="TreeGrafter"/>
</dbReference>
<dbReference type="InterPro" id="IPR013767">
    <property type="entry name" value="PAS_fold"/>
</dbReference>
<dbReference type="Pfam" id="PF23171">
    <property type="entry name" value="bHLH_HIF1A"/>
    <property type="match status" value="1"/>
</dbReference>
<keyword evidence="2" id="KW-0677">Repeat</keyword>
<evidence type="ECO:0000259" key="9">
    <source>
        <dbReference type="PROSITE" id="PS50888"/>
    </source>
</evidence>
<comment type="subcellular location">
    <subcellularLocation>
        <location evidence="1">Nucleus</location>
    </subcellularLocation>
</comment>
<dbReference type="SMART" id="SM00086">
    <property type="entry name" value="PAC"/>
    <property type="match status" value="1"/>
</dbReference>
<name>A0A914BA79_PATMI</name>
<evidence type="ECO:0000256" key="7">
    <source>
        <dbReference type="SAM" id="MobiDB-lite"/>
    </source>
</evidence>
<dbReference type="PANTHER" id="PTHR23043">
    <property type="entry name" value="HYPOXIA-INDUCIBLE FACTOR 1 ALPHA"/>
    <property type="match status" value="1"/>
</dbReference>
<feature type="compositionally biased region" description="Basic and acidic residues" evidence="7">
    <location>
        <begin position="570"/>
        <end position="585"/>
    </location>
</feature>
<dbReference type="InterPro" id="IPR000014">
    <property type="entry name" value="PAS"/>
</dbReference>
<dbReference type="GO" id="GO:0005634">
    <property type="term" value="C:nucleus"/>
    <property type="evidence" value="ECO:0007669"/>
    <property type="project" value="UniProtKB-SubCell"/>
</dbReference>
<feature type="region of interest" description="Disordered" evidence="7">
    <location>
        <begin position="777"/>
        <end position="800"/>
    </location>
</feature>
<feature type="compositionally biased region" description="Polar residues" evidence="7">
    <location>
        <begin position="210"/>
        <end position="246"/>
    </location>
</feature>
<evidence type="ECO:0000256" key="3">
    <source>
        <dbReference type="ARBA" id="ARBA00023015"/>
    </source>
</evidence>
<evidence type="ECO:0000259" key="8">
    <source>
        <dbReference type="PROSITE" id="PS50112"/>
    </source>
</evidence>
<keyword evidence="3" id="KW-0805">Transcription regulation</keyword>
<accession>A0A914BA79</accession>
<dbReference type="Pfam" id="PF00989">
    <property type="entry name" value="PAS"/>
    <property type="match status" value="1"/>
</dbReference>
<dbReference type="PANTHER" id="PTHR23043:SF26">
    <property type="entry name" value="PROTEIN TRACHEALESS"/>
    <property type="match status" value="1"/>
</dbReference>
<feature type="compositionally biased region" description="Basic and acidic residues" evidence="7">
    <location>
        <begin position="468"/>
        <end position="481"/>
    </location>
</feature>
<dbReference type="FunFam" id="3.30.450.20:FF:000025">
    <property type="entry name" value="Neuronal PAS domain protein 3 isoform 1"/>
    <property type="match status" value="1"/>
</dbReference>
<keyword evidence="11" id="KW-1185">Reference proteome</keyword>
<feature type="region of interest" description="Disordered" evidence="7">
    <location>
        <begin position="203"/>
        <end position="246"/>
    </location>
</feature>
<reference evidence="10" key="1">
    <citation type="submission" date="2022-11" db="UniProtKB">
        <authorList>
            <consortium name="EnsemblMetazoa"/>
        </authorList>
    </citation>
    <scope>IDENTIFICATION</scope>
</reference>
<protein>
    <recommendedName>
        <fullName evidence="12">Neuronal PAS domain-containing protein 3-like</fullName>
    </recommendedName>
</protein>
<dbReference type="InterPro" id="IPR013655">
    <property type="entry name" value="PAS_fold_3"/>
</dbReference>
<feature type="compositionally biased region" description="Basic residues" evidence="7">
    <location>
        <begin position="498"/>
        <end position="519"/>
    </location>
</feature>
<feature type="domain" description="PAS" evidence="8">
    <location>
        <begin position="144"/>
        <end position="201"/>
    </location>
</feature>
<evidence type="ECO:0000313" key="11">
    <source>
        <dbReference type="Proteomes" id="UP000887568"/>
    </source>
</evidence>
<feature type="domain" description="BHLH" evidence="9">
    <location>
        <begin position="36"/>
        <end position="89"/>
    </location>
</feature>
<dbReference type="PROSITE" id="PS50888">
    <property type="entry name" value="BHLH"/>
    <property type="match status" value="1"/>
</dbReference>
<dbReference type="OMA" id="RANEGWD"/>
<keyword evidence="6" id="KW-0539">Nucleus</keyword>
<dbReference type="NCBIfam" id="TIGR00229">
    <property type="entry name" value="sensory_box"/>
    <property type="match status" value="1"/>
</dbReference>
<dbReference type="AlphaFoldDB" id="A0A914BA79"/>
<dbReference type="RefSeq" id="XP_038073103.1">
    <property type="nucleotide sequence ID" value="XM_038217175.1"/>
</dbReference>
<evidence type="ECO:0000256" key="5">
    <source>
        <dbReference type="ARBA" id="ARBA00023163"/>
    </source>
</evidence>
<dbReference type="SMART" id="SM00353">
    <property type="entry name" value="HLH"/>
    <property type="match status" value="1"/>
</dbReference>